<dbReference type="Proteomes" id="UP000240830">
    <property type="component" value="Unassembled WGS sequence"/>
</dbReference>
<keyword evidence="2" id="KW-1185">Reference proteome</keyword>
<dbReference type="AlphaFoldDB" id="A0A2H9TIP6"/>
<comment type="caution">
    <text evidence="1">The sequence shown here is derived from an EMBL/GenBank/DDBJ whole genome shotgun (WGS) entry which is preliminary data.</text>
</comment>
<protein>
    <submittedName>
        <fullName evidence="1">Uncharacterized protein</fullName>
    </submittedName>
</protein>
<proteinExistence type="predicted"/>
<accession>A0A2H9TIP6</accession>
<name>A0A2H9TIP6_9FUNG</name>
<gene>
    <name evidence="1" type="ORF">PSACC_02538</name>
</gene>
<sequence length="201" mass="22150">MSRPGLEPGTACQQVHTLKTAVSVLVTDPSYVKTRSDFDENILPDTCGDPTHKTPGSYVRLPLTSTTWESLRKPQQFLRPSPESDEMLFVLGDLHPLQEYEYVGSHHTDSGLTAILRDDAYAGEDAELDWLELVARTLENPRDGAIDVDDFSPLDFCGSVPEEESAVAVFGKRNPANGGYDSVVMRAWCKAFPSVESDLES</sequence>
<reference evidence="1 2" key="1">
    <citation type="submission" date="2016-10" db="EMBL/GenBank/DDBJ databases">
        <title>The genome of Paramicrosporidium saccamoebae is the missing link in understanding Cryptomycota and Microsporidia evolution.</title>
        <authorList>
            <person name="Quandt C.A."/>
            <person name="Beaudet D."/>
            <person name="Corsaro D."/>
            <person name="Michel R."/>
            <person name="Corradi N."/>
            <person name="James T."/>
        </authorList>
    </citation>
    <scope>NUCLEOTIDE SEQUENCE [LARGE SCALE GENOMIC DNA]</scope>
    <source>
        <strain evidence="1 2">KSL3</strain>
    </source>
</reference>
<evidence type="ECO:0000313" key="2">
    <source>
        <dbReference type="Proteomes" id="UP000240830"/>
    </source>
</evidence>
<dbReference type="OrthoDB" id="10617922at2759"/>
<dbReference type="EMBL" id="MTSL01000168">
    <property type="protein sequence ID" value="PJF17637.1"/>
    <property type="molecule type" value="Genomic_DNA"/>
</dbReference>
<evidence type="ECO:0000313" key="1">
    <source>
        <dbReference type="EMBL" id="PJF17637.1"/>
    </source>
</evidence>
<organism evidence="1 2">
    <name type="scientific">Paramicrosporidium saccamoebae</name>
    <dbReference type="NCBI Taxonomy" id="1246581"/>
    <lineage>
        <taxon>Eukaryota</taxon>
        <taxon>Fungi</taxon>
        <taxon>Fungi incertae sedis</taxon>
        <taxon>Cryptomycota</taxon>
        <taxon>Cryptomycota incertae sedis</taxon>
        <taxon>Paramicrosporidium</taxon>
    </lineage>
</organism>